<keyword evidence="3" id="KW-1185">Reference proteome</keyword>
<dbReference type="AlphaFoldDB" id="A0A1R2BVN7"/>
<evidence type="ECO:0000256" key="1">
    <source>
        <dbReference type="SAM" id="Coils"/>
    </source>
</evidence>
<feature type="coiled-coil region" evidence="1">
    <location>
        <begin position="244"/>
        <end position="282"/>
    </location>
</feature>
<name>A0A1R2BVN7_9CILI</name>
<gene>
    <name evidence="2" type="ORF">SteCoe_18850</name>
</gene>
<feature type="coiled-coil region" evidence="1">
    <location>
        <begin position="170"/>
        <end position="197"/>
    </location>
</feature>
<dbReference type="EMBL" id="MPUH01000407">
    <property type="protein sequence ID" value="OMJ80796.1"/>
    <property type="molecule type" value="Genomic_DNA"/>
</dbReference>
<keyword evidence="1" id="KW-0175">Coiled coil</keyword>
<comment type="caution">
    <text evidence="2">The sequence shown here is derived from an EMBL/GenBank/DDBJ whole genome shotgun (WGS) entry which is preliminary data.</text>
</comment>
<dbReference type="Proteomes" id="UP000187209">
    <property type="component" value="Unassembled WGS sequence"/>
</dbReference>
<reference evidence="2 3" key="1">
    <citation type="submission" date="2016-11" db="EMBL/GenBank/DDBJ databases">
        <title>The macronuclear genome of Stentor coeruleus: a giant cell with tiny introns.</title>
        <authorList>
            <person name="Slabodnick M."/>
            <person name="Ruby J.G."/>
            <person name="Reiff S.B."/>
            <person name="Swart E.C."/>
            <person name="Gosai S."/>
            <person name="Prabakaran S."/>
            <person name="Witkowska E."/>
            <person name="Larue G.E."/>
            <person name="Fisher S."/>
            <person name="Freeman R.M."/>
            <person name="Gunawardena J."/>
            <person name="Chu W."/>
            <person name="Stover N.A."/>
            <person name="Gregory B.D."/>
            <person name="Nowacki M."/>
            <person name="Derisi J."/>
            <person name="Roy S.W."/>
            <person name="Marshall W.F."/>
            <person name="Sood P."/>
        </authorList>
    </citation>
    <scope>NUCLEOTIDE SEQUENCE [LARGE SCALE GENOMIC DNA]</scope>
    <source>
        <strain evidence="2">WM001</strain>
    </source>
</reference>
<evidence type="ECO:0000313" key="3">
    <source>
        <dbReference type="Proteomes" id="UP000187209"/>
    </source>
</evidence>
<dbReference type="PANTHER" id="PTHR40515">
    <property type="entry name" value="CILIA- AND FLAGELLA-ASSOCIATED PROTEIN 157"/>
    <property type="match status" value="1"/>
</dbReference>
<accession>A0A1R2BVN7</accession>
<organism evidence="2 3">
    <name type="scientific">Stentor coeruleus</name>
    <dbReference type="NCBI Taxonomy" id="5963"/>
    <lineage>
        <taxon>Eukaryota</taxon>
        <taxon>Sar</taxon>
        <taxon>Alveolata</taxon>
        <taxon>Ciliophora</taxon>
        <taxon>Postciliodesmatophora</taxon>
        <taxon>Heterotrichea</taxon>
        <taxon>Heterotrichida</taxon>
        <taxon>Stentoridae</taxon>
        <taxon>Stentor</taxon>
    </lineage>
</organism>
<protein>
    <submittedName>
        <fullName evidence="2">Uncharacterized protein</fullName>
    </submittedName>
</protein>
<feature type="coiled-coil region" evidence="1">
    <location>
        <begin position="55"/>
        <end position="86"/>
    </location>
</feature>
<proteinExistence type="predicted"/>
<dbReference type="PANTHER" id="PTHR40515:SF1">
    <property type="entry name" value="CILIA- AND FLAGELLA-ASSOCIATED PROTEIN 157"/>
    <property type="match status" value="1"/>
</dbReference>
<dbReference type="OrthoDB" id="193329at2759"/>
<evidence type="ECO:0000313" key="2">
    <source>
        <dbReference type="EMBL" id="OMJ80796.1"/>
    </source>
</evidence>
<sequence>MSYVNALFIRKKTVDIKDSNKRRSIMVTQEAVKIKEIQELINVEKHKNMKLDDSIAKAEESMQKKVVEYEKQIKELREQIMYYRLHPTPNIDTINRHVEEAEKLHSKVIFAINDFKKQIDQQVKDQEKDTIKRFDLKLAKICNEIEDRKKKRVMELSSMANTEKKVAKDLENLRESAILVEKKNGFLEQENKRLEELIMKRDVEFQEKMQEYYFLKRKAQKPEPSSKYSESSFSETPKLSVGSIENYEDKTERYESVIAKLRKQLELERRNLKQVRNSYALEIEDRTEMESIVRQLVEEIRETSQSKNRNNSASEERAILIDNLLNSLEVREILNRNPYQTMSRDDFLTS</sequence>